<dbReference type="EMBL" id="CACRUQ010000005">
    <property type="protein sequence ID" value="VYT79150.1"/>
    <property type="molecule type" value="Genomic_DNA"/>
</dbReference>
<sequence length="423" mass="48892">MKKLQVFVSSTIYDLEKERAKVVEAILDSGHIPVGMELLGGANTITSTIKKMIDASDIFFLLIGGKYGSIYEKENIGFVEWEYRYAMSKNKPICVIVLSKSMLYRKAAEQGDTRVFEMDHPDKYEEFVKRLHKENWTLEVSSIDDIQAKVYSHITKVMNDSSYDLIGWIRADSVEIEWEAVKEEVLSSTYAEILSLYIERYYKDVDMSDFAATMGKNLLTVVRKQGIMNSFHRIIEIYKDSDTTIKVEIMDQFEYRYLDPKHRSFGKKFFATKQQAESYNVEKLLINNVDFTDEFKMKISKNDNRGQLRYCVQSEKSIPMGENYPANIFYKSSYLCPALDFFQAYSLFFPCKNFSIDIHLRDGLEKKFSIVTSTNSIFSNSYAGSFEANEMKNFGVCSLTLPEWAVPGMGYTVTLKKKSEENH</sequence>
<feature type="domain" description="DUF4062" evidence="1">
    <location>
        <begin position="5"/>
        <end position="86"/>
    </location>
</feature>
<evidence type="ECO:0000259" key="1">
    <source>
        <dbReference type="Pfam" id="PF13271"/>
    </source>
</evidence>
<organism evidence="2">
    <name type="scientific">[Ruminococcus] torques</name>
    <dbReference type="NCBI Taxonomy" id="33039"/>
    <lineage>
        <taxon>Bacteria</taxon>
        <taxon>Bacillati</taxon>
        <taxon>Bacillota</taxon>
        <taxon>Clostridia</taxon>
        <taxon>Lachnospirales</taxon>
        <taxon>Lachnospiraceae</taxon>
        <taxon>Mediterraneibacter</taxon>
    </lineage>
</organism>
<dbReference type="AlphaFoldDB" id="A0A6N2ZN00"/>
<evidence type="ECO:0000313" key="2">
    <source>
        <dbReference type="EMBL" id="VYT79150.1"/>
    </source>
</evidence>
<gene>
    <name evidence="2" type="ORF">RTLFYP15_00731</name>
</gene>
<reference evidence="2" key="1">
    <citation type="submission" date="2019-11" db="EMBL/GenBank/DDBJ databases">
        <authorList>
            <person name="Feng L."/>
        </authorList>
    </citation>
    <scope>NUCLEOTIDE SEQUENCE</scope>
    <source>
        <strain evidence="2">RtorquesLFYP15</strain>
    </source>
</reference>
<dbReference type="RefSeq" id="WP_423248473.1">
    <property type="nucleotide sequence ID" value="NZ_CACRUQ010000005.1"/>
</dbReference>
<dbReference type="InterPro" id="IPR025139">
    <property type="entry name" value="DUF4062"/>
</dbReference>
<proteinExistence type="predicted"/>
<name>A0A6N2ZN00_9FIRM</name>
<dbReference type="Pfam" id="PF13271">
    <property type="entry name" value="DUF4062"/>
    <property type="match status" value="1"/>
</dbReference>
<accession>A0A6N2ZN00</accession>
<protein>
    <recommendedName>
        <fullName evidence="1">DUF4062 domain-containing protein</fullName>
    </recommendedName>
</protein>